<proteinExistence type="predicted"/>
<reference evidence="2 3" key="1">
    <citation type="submission" date="2008-03" db="EMBL/GenBank/DDBJ databases">
        <title>Sequencing of the draft genome and assembly of Burkholderia ambifaria MEX-5.</title>
        <authorList>
            <consortium name="US DOE Joint Genome Institute (JGI-PGF)"/>
            <person name="Copeland A."/>
            <person name="Lucas S."/>
            <person name="Lapidus A."/>
            <person name="Glavina del Rio T."/>
            <person name="Dalin E."/>
            <person name="Tice H."/>
            <person name="Bruce D."/>
            <person name="Goodwin L."/>
            <person name="Pitluck S."/>
            <person name="Larimer F."/>
            <person name="Land M.L."/>
            <person name="Hauser L."/>
            <person name="Tiedje J."/>
            <person name="Richardson P."/>
        </authorList>
    </citation>
    <scope>NUCLEOTIDE SEQUENCE [LARGE SCALE GENOMIC DNA]</scope>
    <source>
        <strain evidence="2 3">MEX-5</strain>
    </source>
</reference>
<evidence type="ECO:0000313" key="3">
    <source>
        <dbReference type="Proteomes" id="UP000004814"/>
    </source>
</evidence>
<name>B1SXZ2_9BURK</name>
<protein>
    <submittedName>
        <fullName evidence="2">Uncharacterized protein</fullName>
    </submittedName>
</protein>
<dbReference type="Proteomes" id="UP000004814">
    <property type="component" value="Unassembled WGS sequence"/>
</dbReference>
<dbReference type="EMBL" id="ABLK01000007">
    <property type="protein sequence ID" value="EDT43797.1"/>
    <property type="molecule type" value="Genomic_DNA"/>
</dbReference>
<organism evidence="2 3">
    <name type="scientific">Burkholderia ambifaria MEX-5</name>
    <dbReference type="NCBI Taxonomy" id="396597"/>
    <lineage>
        <taxon>Bacteria</taxon>
        <taxon>Pseudomonadati</taxon>
        <taxon>Pseudomonadota</taxon>
        <taxon>Betaproteobacteria</taxon>
        <taxon>Burkholderiales</taxon>
        <taxon>Burkholderiaceae</taxon>
        <taxon>Burkholderia</taxon>
        <taxon>Burkholderia cepacia complex</taxon>
    </lineage>
</organism>
<dbReference type="AlphaFoldDB" id="B1SXZ2"/>
<feature type="compositionally biased region" description="Basic and acidic residues" evidence="1">
    <location>
        <begin position="56"/>
        <end position="67"/>
    </location>
</feature>
<comment type="caution">
    <text evidence="2">The sequence shown here is derived from an EMBL/GenBank/DDBJ whole genome shotgun (WGS) entry which is preliminary data.</text>
</comment>
<gene>
    <name evidence="2" type="ORF">BamMEX5DRAFT_0408</name>
</gene>
<evidence type="ECO:0000256" key="1">
    <source>
        <dbReference type="SAM" id="MobiDB-lite"/>
    </source>
</evidence>
<accession>B1SXZ2</accession>
<sequence length="67" mass="7113">MCITVSDVVGIARLKARMSSQSVVSGAWHHSRYSTFVVIPAMEAGVGTRHAAPDQTKTDGDIDGSRP</sequence>
<feature type="region of interest" description="Disordered" evidence="1">
    <location>
        <begin position="47"/>
        <end position="67"/>
    </location>
</feature>
<dbReference type="PATRIC" id="fig|396597.7.peg.8041"/>
<evidence type="ECO:0000313" key="2">
    <source>
        <dbReference type="EMBL" id="EDT43797.1"/>
    </source>
</evidence>